<sequence length="914" mass="104499">MSDSAGSEFLPLVYPSKIFNIQEHSELLDIRHNSSISALTKPDHFRYDGITQRILQVLKDPEIAHYQDTLLKKAIRDISANRVDIDYLEVGLQLKSTAIYKLIGSEEQDLLHSPITSVKTIPRQARLQVKQVMLGSKNHRFKKTDKRPFFTHKYRMVVDNDSYRYMDIYIADPAHERNKRDLPYNCSIEFIPTRLTLNQISFMLYQLQSVLGPRRYGQLLRKAKLLRIDTGYIMHGLSQLFCFPLRTTSAVKVSACIPDNKSAVETTYLGNHKDKRNHDIIYDKVLKEIKFFIKSVMRPLNCEFSQIAHNISDLDQLFTTNAASARIETRQYFPSGNISLSEIDQIDPSIHRIMFIRPKAIAALEDSQVLELICDKRLSRVRPVRSSLAKRYKCKVNKYLHKFNTEQVISVFLPKLEAMKAALSTPIKTLEHEPLGNYQEHVVAAKNYLAPFVTKQRSKQNSVIDITSSDGKCIYVEGTPGSGKTKVMVSHVKHLLETGTEPRKIAVLAFTNDAADEFRNRLIDEGLMRSGMFVGTFSAWCNQYLQQVKASKIINQEQSYDAIESCIPEESSLPEHFESADIARYVSAVLSYSVNHDQKDYDKCVKKVKPFLESFSSEIKLIIKGYKKWKEQESKLDFNDLIEKMRKLVKSIKAGESKRDFLIPDHILLDEAQDTNHAQFDILKTFHSSGSSLFFVGDPAQSMYGFRGAVGFSYKKIKRYFGHVVPFQLVENHRSLSPIVELANHIRYKINRNHSISVPLKQSSTLPRYKQFGSIKSATGFLIQELKRLKLDDVESVLILCRYKVHVKTVQKALKKLEDEVPKSKKIHESCMTYHKSKGREATYCYVFDPTFSSYSLGTLKEELCNTYVAFTRAKSSLTILASQIGAAAYGTTDNQKTQTSIFADIPDELVQLI</sequence>
<dbReference type="CDD" id="cd17932">
    <property type="entry name" value="DEXQc_UvrD"/>
    <property type="match status" value="1"/>
</dbReference>
<dbReference type="Pfam" id="PF00580">
    <property type="entry name" value="UvrD-helicase"/>
    <property type="match status" value="1"/>
</dbReference>
<dbReference type="GO" id="GO:0016887">
    <property type="term" value="F:ATP hydrolysis activity"/>
    <property type="evidence" value="ECO:0007669"/>
    <property type="project" value="RHEA"/>
</dbReference>
<dbReference type="InterPro" id="IPR014016">
    <property type="entry name" value="UvrD-like_ATP-bd"/>
</dbReference>
<dbReference type="PANTHER" id="PTHR11070:SF2">
    <property type="entry name" value="ATP-DEPENDENT DNA HELICASE SRS2"/>
    <property type="match status" value="1"/>
</dbReference>
<reference evidence="9 10" key="1">
    <citation type="journal article" date="2012" name="J. Bacteriol.">
        <title>Genome Sequence of Extracellular-Protease-Producing Alishewanella jeotgali Isolated from Traditional Korean Fermented Seafood.</title>
        <authorList>
            <person name="Jung J."/>
            <person name="Chun J."/>
            <person name="Park W."/>
        </authorList>
    </citation>
    <scope>NUCLEOTIDE SEQUENCE [LARGE SCALE GENOMIC DNA]</scope>
    <source>
        <strain evidence="9 10">KCTC 22429</strain>
    </source>
</reference>
<dbReference type="InterPro" id="IPR027417">
    <property type="entry name" value="P-loop_NTPase"/>
</dbReference>
<dbReference type="RefSeq" id="WP_008951124.1">
    <property type="nucleotide sequence ID" value="NZ_AHTH01000039.1"/>
</dbReference>
<evidence type="ECO:0000259" key="8">
    <source>
        <dbReference type="PROSITE" id="PS51198"/>
    </source>
</evidence>
<evidence type="ECO:0000313" key="9">
    <source>
        <dbReference type="EMBL" id="EHR40469.1"/>
    </source>
</evidence>
<keyword evidence="5" id="KW-0238">DNA-binding</keyword>
<dbReference type="Proteomes" id="UP000012046">
    <property type="component" value="Unassembled WGS sequence"/>
</dbReference>
<evidence type="ECO:0000256" key="5">
    <source>
        <dbReference type="ARBA" id="ARBA00023125"/>
    </source>
</evidence>
<keyword evidence="10" id="KW-1185">Reference proteome</keyword>
<dbReference type="PROSITE" id="PS51198">
    <property type="entry name" value="UVRD_HELICASE_ATP_BIND"/>
    <property type="match status" value="1"/>
</dbReference>
<keyword evidence="3 7" id="KW-0347">Helicase</keyword>
<dbReference type="STRING" id="1129374.AJE_12229"/>
<dbReference type="PANTHER" id="PTHR11070">
    <property type="entry name" value="UVRD / RECB / PCRA DNA HELICASE FAMILY MEMBER"/>
    <property type="match status" value="1"/>
</dbReference>
<evidence type="ECO:0000256" key="2">
    <source>
        <dbReference type="ARBA" id="ARBA00022801"/>
    </source>
</evidence>
<evidence type="ECO:0000256" key="6">
    <source>
        <dbReference type="ARBA" id="ARBA00034923"/>
    </source>
</evidence>
<protein>
    <recommendedName>
        <fullName evidence="6">DNA 3'-5' helicase II</fullName>
    </recommendedName>
</protein>
<evidence type="ECO:0000256" key="3">
    <source>
        <dbReference type="ARBA" id="ARBA00022806"/>
    </source>
</evidence>
<dbReference type="GO" id="GO:0043138">
    <property type="term" value="F:3'-5' DNA helicase activity"/>
    <property type="evidence" value="ECO:0007669"/>
    <property type="project" value="UniProtKB-EC"/>
</dbReference>
<feature type="domain" description="UvrD-like helicase ATP-binding" evidence="8">
    <location>
        <begin position="457"/>
        <end position="736"/>
    </location>
</feature>
<dbReference type="InterPro" id="IPR013986">
    <property type="entry name" value="DExx_box_DNA_helicase_dom_sf"/>
</dbReference>
<evidence type="ECO:0000256" key="1">
    <source>
        <dbReference type="ARBA" id="ARBA00022741"/>
    </source>
</evidence>
<evidence type="ECO:0000313" key="10">
    <source>
        <dbReference type="Proteomes" id="UP000012046"/>
    </source>
</evidence>
<dbReference type="Gene3D" id="1.10.10.160">
    <property type="match status" value="1"/>
</dbReference>
<name>H3ZGE9_9ALTE</name>
<keyword evidence="4 7" id="KW-0067">ATP-binding</keyword>
<dbReference type="GO" id="GO:0005524">
    <property type="term" value="F:ATP binding"/>
    <property type="evidence" value="ECO:0007669"/>
    <property type="project" value="UniProtKB-UniRule"/>
</dbReference>
<dbReference type="eggNOG" id="COG0210">
    <property type="taxonomic scope" value="Bacteria"/>
</dbReference>
<evidence type="ECO:0000256" key="7">
    <source>
        <dbReference type="PROSITE-ProRule" id="PRU00560"/>
    </source>
</evidence>
<evidence type="ECO:0000256" key="4">
    <source>
        <dbReference type="ARBA" id="ARBA00022840"/>
    </source>
</evidence>
<dbReference type="PATRIC" id="fig|1129374.4.peg.2428"/>
<keyword evidence="1 7" id="KW-0547">Nucleotide-binding</keyword>
<organism evidence="9 10">
    <name type="scientific">Alishewanella jeotgali KCTC 22429</name>
    <dbReference type="NCBI Taxonomy" id="1129374"/>
    <lineage>
        <taxon>Bacteria</taxon>
        <taxon>Pseudomonadati</taxon>
        <taxon>Pseudomonadota</taxon>
        <taxon>Gammaproteobacteria</taxon>
        <taxon>Alteromonadales</taxon>
        <taxon>Alteromonadaceae</taxon>
        <taxon>Alishewanella</taxon>
    </lineage>
</organism>
<dbReference type="Gene3D" id="3.40.50.300">
    <property type="entry name" value="P-loop containing nucleotide triphosphate hydrolases"/>
    <property type="match status" value="2"/>
</dbReference>
<feature type="binding site" evidence="7">
    <location>
        <begin position="478"/>
        <end position="485"/>
    </location>
    <ligand>
        <name>ATP</name>
        <dbReference type="ChEBI" id="CHEBI:30616"/>
    </ligand>
</feature>
<dbReference type="EMBL" id="AHTH01000039">
    <property type="protein sequence ID" value="EHR40469.1"/>
    <property type="molecule type" value="Genomic_DNA"/>
</dbReference>
<proteinExistence type="predicted"/>
<accession>H3ZGE9</accession>
<dbReference type="InterPro" id="IPR000212">
    <property type="entry name" value="DNA_helicase_UvrD/REP"/>
</dbReference>
<keyword evidence="2 7" id="KW-0378">Hydrolase</keyword>
<dbReference type="GO" id="GO:0003677">
    <property type="term" value="F:DNA binding"/>
    <property type="evidence" value="ECO:0007669"/>
    <property type="project" value="InterPro"/>
</dbReference>
<dbReference type="SUPFAM" id="SSF52540">
    <property type="entry name" value="P-loop containing nucleoside triphosphate hydrolases"/>
    <property type="match status" value="1"/>
</dbReference>
<dbReference type="AlphaFoldDB" id="H3ZGE9"/>
<gene>
    <name evidence="9" type="ORF">AJE_12229</name>
</gene>
<dbReference type="GO" id="GO:0005829">
    <property type="term" value="C:cytosol"/>
    <property type="evidence" value="ECO:0007669"/>
    <property type="project" value="TreeGrafter"/>
</dbReference>
<dbReference type="GO" id="GO:0000725">
    <property type="term" value="P:recombinational repair"/>
    <property type="evidence" value="ECO:0007669"/>
    <property type="project" value="TreeGrafter"/>
</dbReference>
<comment type="caution">
    <text evidence="9">The sequence shown here is derived from an EMBL/GenBank/DDBJ whole genome shotgun (WGS) entry which is preliminary data.</text>
</comment>